<keyword evidence="1" id="KW-0175">Coiled coil</keyword>
<dbReference type="Gene3D" id="3.30.1380.10">
    <property type="match status" value="1"/>
</dbReference>
<keyword evidence="4" id="KW-0645">Protease</keyword>
<dbReference type="PANTHER" id="PTHR34385">
    <property type="entry name" value="D-ALANYL-D-ALANINE CARBOXYPEPTIDASE"/>
    <property type="match status" value="1"/>
</dbReference>
<dbReference type="InterPro" id="IPR052179">
    <property type="entry name" value="DD-CPase-like"/>
</dbReference>
<keyword evidence="4" id="KW-0378">Hydrolase</keyword>
<dbReference type="CDD" id="cd14814">
    <property type="entry name" value="Peptidase_M15"/>
    <property type="match status" value="1"/>
</dbReference>
<organism evidence="4 5">
    <name type="scientific">Populibacterium corticicola</name>
    <dbReference type="NCBI Taxonomy" id="1812826"/>
    <lineage>
        <taxon>Bacteria</taxon>
        <taxon>Bacillati</taxon>
        <taxon>Actinomycetota</taxon>
        <taxon>Actinomycetes</taxon>
        <taxon>Micrococcales</taxon>
        <taxon>Jonesiaceae</taxon>
        <taxon>Populibacterium</taxon>
    </lineage>
</organism>
<evidence type="ECO:0000256" key="1">
    <source>
        <dbReference type="SAM" id="Coils"/>
    </source>
</evidence>
<keyword evidence="5" id="KW-1185">Reference proteome</keyword>
<evidence type="ECO:0000256" key="2">
    <source>
        <dbReference type="SAM" id="MobiDB-lite"/>
    </source>
</evidence>
<reference evidence="5" key="1">
    <citation type="journal article" date="2019" name="Int. J. Syst. Evol. Microbiol.">
        <title>The Global Catalogue of Microorganisms (GCM) 10K type strain sequencing project: providing services to taxonomists for standard genome sequencing and annotation.</title>
        <authorList>
            <consortium name="The Broad Institute Genomics Platform"/>
            <consortium name="The Broad Institute Genome Sequencing Center for Infectious Disease"/>
            <person name="Wu L."/>
            <person name="Ma J."/>
        </authorList>
    </citation>
    <scope>NUCLEOTIDE SEQUENCE [LARGE SCALE GENOMIC DNA]</scope>
    <source>
        <strain evidence="5">KCTC 33576</strain>
    </source>
</reference>
<evidence type="ECO:0000313" key="5">
    <source>
        <dbReference type="Proteomes" id="UP001597391"/>
    </source>
</evidence>
<name>A0ABW5XDQ7_9MICO</name>
<protein>
    <submittedName>
        <fullName evidence="4">D-alanyl-D-alanine carboxypeptidase family protein</fullName>
    </submittedName>
</protein>
<dbReference type="PANTHER" id="PTHR34385:SF1">
    <property type="entry name" value="PEPTIDOGLYCAN L-ALANYL-D-GLUTAMATE ENDOPEPTIDASE CWLK"/>
    <property type="match status" value="1"/>
</dbReference>
<dbReference type="EMBL" id="JBHUOP010000002">
    <property type="protein sequence ID" value="MFD2840018.1"/>
    <property type="molecule type" value="Genomic_DNA"/>
</dbReference>
<dbReference type="GO" id="GO:0004180">
    <property type="term" value="F:carboxypeptidase activity"/>
    <property type="evidence" value="ECO:0007669"/>
    <property type="project" value="UniProtKB-KW"/>
</dbReference>
<feature type="coiled-coil region" evidence="1">
    <location>
        <begin position="133"/>
        <end position="160"/>
    </location>
</feature>
<feature type="region of interest" description="Disordered" evidence="2">
    <location>
        <begin position="161"/>
        <end position="194"/>
    </location>
</feature>
<feature type="compositionally biased region" description="Polar residues" evidence="2">
    <location>
        <begin position="166"/>
        <end position="190"/>
    </location>
</feature>
<evidence type="ECO:0000259" key="3">
    <source>
        <dbReference type="Pfam" id="PF02557"/>
    </source>
</evidence>
<comment type="caution">
    <text evidence="4">The sequence shown here is derived from an EMBL/GenBank/DDBJ whole genome shotgun (WGS) entry which is preliminary data.</text>
</comment>
<gene>
    <name evidence="4" type="ORF">ACFSYH_05475</name>
</gene>
<dbReference type="RefSeq" id="WP_377465651.1">
    <property type="nucleotide sequence ID" value="NZ_JBHUOP010000002.1"/>
</dbReference>
<sequence length="496" mass="52043">MIISMAAHGKRIATSIEAAHAPDTDATRRGRYQGRRAAQKRNGIRLALFSVPSIAKPVLGKPVIAASVAIAGLVGTTVVVNAHDSRPNTSQVTGEERNLTDLVEPDTAITIASSEADEAVMKAAELLNNASALIESDAAVQKAAAELEQLLEQIALEAEEIPTREGSGTASRSFSRNTLATDVEQASGTASAEGLYDSEESLEITIRAVGAYTDVPVAQAEKAAANPEVEQAINAAPEVVQTASVAPYIGKHAATEQSKADGSSQSMVVYMPGDDTFGDPATDSTANVVDVPTGADTVSVAVTDTTIDSVVAATARLQALVDGTSTPGVTTAEELAVLALEAAWAEAVELANSYGTFSNGRLPDSALVEIATATGQKARPDAALMFAELNAAFKEEFGRDIQITDSYRSYSSQVTTKAAKGWLAAPPGMSNHGWGLALDLNGPEARWNTPERNWLVANSTTYGWFSPEWAQKTKPEPWHWEFGGAEVSPVARAMGY</sequence>
<dbReference type="Proteomes" id="UP001597391">
    <property type="component" value="Unassembled WGS sequence"/>
</dbReference>
<proteinExistence type="predicted"/>
<dbReference type="InterPro" id="IPR009045">
    <property type="entry name" value="Zn_M74/Hedgehog-like"/>
</dbReference>
<accession>A0ABW5XDQ7</accession>
<dbReference type="SUPFAM" id="SSF55166">
    <property type="entry name" value="Hedgehog/DD-peptidase"/>
    <property type="match status" value="1"/>
</dbReference>
<dbReference type="Pfam" id="PF02557">
    <property type="entry name" value="VanY"/>
    <property type="match status" value="1"/>
</dbReference>
<feature type="domain" description="D-alanyl-D-alanine carboxypeptidase-like core" evidence="3">
    <location>
        <begin position="377"/>
        <end position="484"/>
    </location>
</feature>
<evidence type="ECO:0000313" key="4">
    <source>
        <dbReference type="EMBL" id="MFD2840018.1"/>
    </source>
</evidence>
<keyword evidence="4" id="KW-0121">Carboxypeptidase</keyword>
<dbReference type="InterPro" id="IPR003709">
    <property type="entry name" value="VanY-like_core_dom"/>
</dbReference>